<comment type="caution">
    <text evidence="8">The sequence shown here is derived from an EMBL/GenBank/DDBJ whole genome shotgun (WGS) entry which is preliminary data.</text>
</comment>
<dbReference type="Pfam" id="PF02518">
    <property type="entry name" value="HATPase_c"/>
    <property type="match status" value="1"/>
</dbReference>
<dbReference type="CDD" id="cd16919">
    <property type="entry name" value="HATPase_CckA-like"/>
    <property type="match status" value="1"/>
</dbReference>
<evidence type="ECO:0000259" key="6">
    <source>
        <dbReference type="PROSITE" id="PS50109"/>
    </source>
</evidence>
<evidence type="ECO:0000256" key="1">
    <source>
        <dbReference type="ARBA" id="ARBA00000085"/>
    </source>
</evidence>
<feature type="domain" description="Histidine kinase" evidence="6">
    <location>
        <begin position="254"/>
        <end position="478"/>
    </location>
</feature>
<dbReference type="InterPro" id="IPR036890">
    <property type="entry name" value="HATPase_C_sf"/>
</dbReference>
<evidence type="ECO:0000256" key="4">
    <source>
        <dbReference type="PROSITE-ProRule" id="PRU00169"/>
    </source>
</evidence>
<dbReference type="InterPro" id="IPR036097">
    <property type="entry name" value="HisK_dim/P_sf"/>
</dbReference>
<dbReference type="OrthoDB" id="9796100at2"/>
<dbReference type="PRINTS" id="PR00344">
    <property type="entry name" value="BCTRLSENSOR"/>
</dbReference>
<keyword evidence="5" id="KW-1133">Transmembrane helix</keyword>
<sequence>MIRKRLRVDRVALLLGLALICAAVAGTFLLLRADQRADAAVVETLRVQERLNSLITRAQEALLGESGYLIAGDERFIGRYGEARDKLYVELAALTRQVAGYPAQSAAARRLDRCWRSRLAYTDGRVALVRAGRAEEARRSLRMVLDRPITDRCRAIVAALKAEAVRQFGVQRKAADRQATLLSGWLLLCAAAVMAFALRSTLMALSTANKVSAARDQLLNANARLHEEAASREAAEGELRQLQKMESIGKLTGGIAHDFNNMLAIVIGSLDLARRRIQHDVKRAQEHIDTAMSGAQRAAQLTSQLLAFGRRQPLAPSAFDASQLIRRLSELLRRTIGGTVDFQIDPASGLWPICADVGQLESALVNLSLNARDAMIDGGRLVVSTANVTLDRAYAAAHPDVAPGDYVRITVRDSGGGMPADVRDRAFEPFFTTKPMGKGTGLGLSQVYGFAKQSGGHAAIESEPGKGTAINLYLPRHKGKVAATESWHAGPETRLPGAQGSEIVLVVDDEDKVRQLAVDALRELGYIVLSAPGGESALTLLETQPRVDLLLTDVLMPGMHGTQLAAQVETRRPEIRLLYMSGYPSDGIVSDGVVADGVALLSKPFTVAQLAAKVRLVLDGEKAATA</sequence>
<dbReference type="InterPro" id="IPR011006">
    <property type="entry name" value="CheY-like_superfamily"/>
</dbReference>
<dbReference type="Pfam" id="PF05227">
    <property type="entry name" value="CHASE3"/>
    <property type="match status" value="1"/>
</dbReference>
<protein>
    <recommendedName>
        <fullName evidence="2">histidine kinase</fullName>
        <ecNumber evidence="2">2.7.13.3</ecNumber>
    </recommendedName>
</protein>
<evidence type="ECO:0000313" key="8">
    <source>
        <dbReference type="EMBL" id="TGX50127.1"/>
    </source>
</evidence>
<proteinExistence type="predicted"/>
<dbReference type="SUPFAM" id="SSF47384">
    <property type="entry name" value="Homodimeric domain of signal transducing histidine kinase"/>
    <property type="match status" value="1"/>
</dbReference>
<evidence type="ECO:0000256" key="2">
    <source>
        <dbReference type="ARBA" id="ARBA00012438"/>
    </source>
</evidence>
<dbReference type="EMBL" id="SRXT01000007">
    <property type="protein sequence ID" value="TGX50127.1"/>
    <property type="molecule type" value="Genomic_DNA"/>
</dbReference>
<dbReference type="CDD" id="cd19410">
    <property type="entry name" value="HK9-like_sensor"/>
    <property type="match status" value="1"/>
</dbReference>
<dbReference type="PROSITE" id="PS50110">
    <property type="entry name" value="RESPONSE_REGULATORY"/>
    <property type="match status" value="1"/>
</dbReference>
<dbReference type="Gene3D" id="3.40.50.2300">
    <property type="match status" value="1"/>
</dbReference>
<organism evidence="8 9">
    <name type="scientific">Sphingomonas gei</name>
    <dbReference type="NCBI Taxonomy" id="1395960"/>
    <lineage>
        <taxon>Bacteria</taxon>
        <taxon>Pseudomonadati</taxon>
        <taxon>Pseudomonadota</taxon>
        <taxon>Alphaproteobacteria</taxon>
        <taxon>Sphingomonadales</taxon>
        <taxon>Sphingomonadaceae</taxon>
        <taxon>Sphingomonas</taxon>
    </lineage>
</organism>
<keyword evidence="5" id="KW-0812">Transmembrane</keyword>
<evidence type="ECO:0000259" key="7">
    <source>
        <dbReference type="PROSITE" id="PS50110"/>
    </source>
</evidence>
<keyword evidence="5" id="KW-0472">Membrane</keyword>
<dbReference type="PANTHER" id="PTHR43065">
    <property type="entry name" value="SENSOR HISTIDINE KINASE"/>
    <property type="match status" value="1"/>
</dbReference>
<dbReference type="AlphaFoldDB" id="A0A4S1X4N7"/>
<dbReference type="GO" id="GO:0000155">
    <property type="term" value="F:phosphorelay sensor kinase activity"/>
    <property type="evidence" value="ECO:0007669"/>
    <property type="project" value="InterPro"/>
</dbReference>
<reference evidence="8 9" key="1">
    <citation type="submission" date="2019-04" db="EMBL/GenBank/DDBJ databases">
        <title>Sphingomonas psychrotolerans sp. nov., isolated from soil in the Tianshan Mountains, Xinjiang, China.</title>
        <authorList>
            <person name="Luo Y."/>
            <person name="Sheng H."/>
        </authorList>
    </citation>
    <scope>NUCLEOTIDE SEQUENCE [LARGE SCALE GENOMIC DNA]</scope>
    <source>
        <strain evidence="8 9">ZFGT-11</strain>
    </source>
</reference>
<feature type="transmembrane region" description="Helical" evidence="5">
    <location>
        <begin position="179"/>
        <end position="198"/>
    </location>
</feature>
<evidence type="ECO:0000313" key="9">
    <source>
        <dbReference type="Proteomes" id="UP000306147"/>
    </source>
</evidence>
<dbReference type="InterPro" id="IPR007891">
    <property type="entry name" value="CHASE3"/>
</dbReference>
<dbReference type="EC" id="2.7.13.3" evidence="2"/>
<gene>
    <name evidence="8" type="ORF">E5A73_17025</name>
</gene>
<dbReference type="PROSITE" id="PS50109">
    <property type="entry name" value="HIS_KIN"/>
    <property type="match status" value="1"/>
</dbReference>
<dbReference type="SMART" id="SM00387">
    <property type="entry name" value="HATPase_c"/>
    <property type="match status" value="1"/>
</dbReference>
<dbReference type="SUPFAM" id="SSF55874">
    <property type="entry name" value="ATPase domain of HSP90 chaperone/DNA topoisomerase II/histidine kinase"/>
    <property type="match status" value="1"/>
</dbReference>
<accession>A0A4S1X4N7</accession>
<dbReference type="Gene3D" id="1.10.287.130">
    <property type="match status" value="1"/>
</dbReference>
<dbReference type="Proteomes" id="UP000306147">
    <property type="component" value="Unassembled WGS sequence"/>
</dbReference>
<comment type="catalytic activity">
    <reaction evidence="1">
        <text>ATP + protein L-histidine = ADP + protein N-phospho-L-histidine.</text>
        <dbReference type="EC" id="2.7.13.3"/>
    </reaction>
</comment>
<dbReference type="Pfam" id="PF00072">
    <property type="entry name" value="Response_reg"/>
    <property type="match status" value="1"/>
</dbReference>
<dbReference type="SMART" id="SM00388">
    <property type="entry name" value="HisKA"/>
    <property type="match status" value="1"/>
</dbReference>
<dbReference type="InterPro" id="IPR005467">
    <property type="entry name" value="His_kinase_dom"/>
</dbReference>
<dbReference type="PANTHER" id="PTHR43065:SF42">
    <property type="entry name" value="TWO-COMPONENT SENSOR PPRA"/>
    <property type="match status" value="1"/>
</dbReference>
<dbReference type="InterPro" id="IPR001789">
    <property type="entry name" value="Sig_transdc_resp-reg_receiver"/>
</dbReference>
<dbReference type="SUPFAM" id="SSF52172">
    <property type="entry name" value="CheY-like"/>
    <property type="match status" value="1"/>
</dbReference>
<keyword evidence="9" id="KW-1185">Reference proteome</keyword>
<dbReference type="InterPro" id="IPR003661">
    <property type="entry name" value="HisK_dim/P_dom"/>
</dbReference>
<name>A0A4S1X4N7_9SPHN</name>
<feature type="domain" description="Response regulatory" evidence="7">
    <location>
        <begin position="503"/>
        <end position="618"/>
    </location>
</feature>
<dbReference type="InterPro" id="IPR003594">
    <property type="entry name" value="HATPase_dom"/>
</dbReference>
<feature type="modified residue" description="4-aspartylphosphate" evidence="4">
    <location>
        <position position="553"/>
    </location>
</feature>
<evidence type="ECO:0000256" key="3">
    <source>
        <dbReference type="ARBA" id="ARBA00022553"/>
    </source>
</evidence>
<dbReference type="SMART" id="SM00448">
    <property type="entry name" value="REC"/>
    <property type="match status" value="1"/>
</dbReference>
<dbReference type="RefSeq" id="WP_135965054.1">
    <property type="nucleotide sequence ID" value="NZ_SRXT01000007.1"/>
</dbReference>
<keyword evidence="3 4" id="KW-0597">Phosphoprotein</keyword>
<dbReference type="Gene3D" id="3.30.565.10">
    <property type="entry name" value="Histidine kinase-like ATPase, C-terminal domain"/>
    <property type="match status" value="1"/>
</dbReference>
<dbReference type="InterPro" id="IPR004358">
    <property type="entry name" value="Sig_transdc_His_kin-like_C"/>
</dbReference>
<evidence type="ECO:0000256" key="5">
    <source>
        <dbReference type="SAM" id="Phobius"/>
    </source>
</evidence>
<dbReference type="Pfam" id="PF00512">
    <property type="entry name" value="HisKA"/>
    <property type="match status" value="1"/>
</dbReference>